<evidence type="ECO:0000313" key="1">
    <source>
        <dbReference type="EMBL" id="SEM54809.1"/>
    </source>
</evidence>
<dbReference type="RefSeq" id="WP_093663923.1">
    <property type="nucleotide sequence ID" value="NZ_FOCF01000001.1"/>
</dbReference>
<dbReference type="Proteomes" id="UP000199206">
    <property type="component" value="Unassembled WGS sequence"/>
</dbReference>
<protein>
    <recommendedName>
        <fullName evidence="3">Transcriptional regulator, TraR/DksA family</fullName>
    </recommendedName>
</protein>
<organism evidence="1 2">
    <name type="scientific">Sphingomonas gellani</name>
    <dbReference type="NCBI Taxonomy" id="1166340"/>
    <lineage>
        <taxon>Bacteria</taxon>
        <taxon>Pseudomonadati</taxon>
        <taxon>Pseudomonadota</taxon>
        <taxon>Alphaproteobacteria</taxon>
        <taxon>Sphingomonadales</taxon>
        <taxon>Sphingomonadaceae</taxon>
        <taxon>Sphingomonas</taxon>
    </lineage>
</organism>
<name>A0A1H7ZBE4_9SPHN</name>
<reference evidence="2" key="1">
    <citation type="submission" date="2016-10" db="EMBL/GenBank/DDBJ databases">
        <authorList>
            <person name="Varghese N."/>
            <person name="Submissions S."/>
        </authorList>
    </citation>
    <scope>NUCLEOTIDE SEQUENCE [LARGE SCALE GENOMIC DNA]</scope>
    <source>
        <strain evidence="2">S6-262</strain>
    </source>
</reference>
<dbReference type="EMBL" id="FOCF01000001">
    <property type="protein sequence ID" value="SEM54809.1"/>
    <property type="molecule type" value="Genomic_DNA"/>
</dbReference>
<proteinExistence type="predicted"/>
<evidence type="ECO:0008006" key="3">
    <source>
        <dbReference type="Google" id="ProtNLM"/>
    </source>
</evidence>
<dbReference type="AlphaFoldDB" id="A0A1H7ZBE4"/>
<accession>A0A1H7ZBE4</accession>
<keyword evidence="2" id="KW-1185">Reference proteome</keyword>
<evidence type="ECO:0000313" key="2">
    <source>
        <dbReference type="Proteomes" id="UP000199206"/>
    </source>
</evidence>
<sequence>MADPVDQANDFAAAAADRTIAAARAAVRPDPVIGTCNACLEEDMPVLTCGGMLRCTECRAKWEKRR</sequence>
<gene>
    <name evidence="1" type="ORF">SAMN05192583_0585</name>
</gene>
<dbReference type="STRING" id="1166340.SAMN05192583_0585"/>